<reference evidence="3" key="2">
    <citation type="submission" date="2025-09" db="UniProtKB">
        <authorList>
            <consortium name="Ensembl"/>
        </authorList>
    </citation>
    <scope>IDENTIFICATION</scope>
</reference>
<evidence type="ECO:0000313" key="4">
    <source>
        <dbReference type="Proteomes" id="UP000694557"/>
    </source>
</evidence>
<protein>
    <recommendedName>
        <fullName evidence="2">SOCS box domain-containing protein</fullName>
    </recommendedName>
</protein>
<organism evidence="3 4">
    <name type="scientific">Oncorhynchus kisutch</name>
    <name type="common">Coho salmon</name>
    <name type="synonym">Salmo kisutch</name>
    <dbReference type="NCBI Taxonomy" id="8019"/>
    <lineage>
        <taxon>Eukaryota</taxon>
        <taxon>Metazoa</taxon>
        <taxon>Chordata</taxon>
        <taxon>Craniata</taxon>
        <taxon>Vertebrata</taxon>
        <taxon>Euteleostomi</taxon>
        <taxon>Actinopterygii</taxon>
        <taxon>Neopterygii</taxon>
        <taxon>Teleostei</taxon>
        <taxon>Protacanthopterygii</taxon>
        <taxon>Salmoniformes</taxon>
        <taxon>Salmonidae</taxon>
        <taxon>Salmoninae</taxon>
        <taxon>Oncorhynchus</taxon>
    </lineage>
</organism>
<comment type="pathway">
    <text evidence="1">Protein modification; protein ubiquitination.</text>
</comment>
<feature type="domain" description="SOCS box" evidence="2">
    <location>
        <begin position="65"/>
        <end position="109"/>
    </location>
</feature>
<evidence type="ECO:0000259" key="2">
    <source>
        <dbReference type="PROSITE" id="PS50225"/>
    </source>
</evidence>
<reference evidence="3" key="1">
    <citation type="submission" date="2025-08" db="UniProtKB">
        <authorList>
            <consortium name="Ensembl"/>
        </authorList>
    </citation>
    <scope>IDENTIFICATION</scope>
</reference>
<evidence type="ECO:0000313" key="3">
    <source>
        <dbReference type="Ensembl" id="ENSOKIP00005013865.1"/>
    </source>
</evidence>
<proteinExistence type="predicted"/>
<dbReference type="Ensembl" id="ENSOKIT00005014777.1">
    <property type="protein sequence ID" value="ENSOKIP00005013865.1"/>
    <property type="gene ID" value="ENSOKIG00005006282.1"/>
</dbReference>
<dbReference type="Gene3D" id="1.10.750.20">
    <property type="entry name" value="SOCS box"/>
    <property type="match status" value="1"/>
</dbReference>
<name>A0A8C7D8A9_ONCKI</name>
<dbReference type="Proteomes" id="UP000694557">
    <property type="component" value="Unassembled WGS sequence"/>
</dbReference>
<dbReference type="GO" id="GO:0016567">
    <property type="term" value="P:protein ubiquitination"/>
    <property type="evidence" value="ECO:0007669"/>
    <property type="project" value="UniProtKB-UniPathway"/>
</dbReference>
<dbReference type="PROSITE" id="PS50225">
    <property type="entry name" value="SOCS"/>
    <property type="match status" value="1"/>
</dbReference>
<dbReference type="Pfam" id="PF07525">
    <property type="entry name" value="SOCS_box"/>
    <property type="match status" value="1"/>
</dbReference>
<keyword evidence="4" id="KW-1185">Reference proteome</keyword>
<dbReference type="GeneTree" id="ENSGT00940000155490"/>
<dbReference type="UniPathway" id="UPA00143"/>
<dbReference type="InterPro" id="IPR001496">
    <property type="entry name" value="SOCS_box"/>
</dbReference>
<evidence type="ECO:0000256" key="1">
    <source>
        <dbReference type="ARBA" id="ARBA00004906"/>
    </source>
</evidence>
<dbReference type="AlphaFoldDB" id="A0A8C7D8A9"/>
<accession>A0A8C7D8A9</accession>
<sequence length="122" mass="13541">FSSLLLVNGCDIWAYFRCAYGCSPHPAQDSIVIDINSFCELISSTVCNWAGPIVDLLLDYVGDVQLCARLTDIKTKSLSAHPLMHLCRLRIHEQMVVSRLRSLDSLPLPETAAVPQPDQTQL</sequence>